<dbReference type="InterPro" id="IPR000845">
    <property type="entry name" value="Nucleoside_phosphorylase_d"/>
</dbReference>
<feature type="domain" description="Nucleoside phosphorylase" evidence="2">
    <location>
        <begin position="283"/>
        <end position="441"/>
    </location>
</feature>
<organism evidence="4 5">
    <name type="scientific">Sneathiella litorea</name>
    <dbReference type="NCBI Taxonomy" id="2606216"/>
    <lineage>
        <taxon>Bacteria</taxon>
        <taxon>Pseudomonadati</taxon>
        <taxon>Pseudomonadota</taxon>
        <taxon>Alphaproteobacteria</taxon>
        <taxon>Sneathiellales</taxon>
        <taxon>Sneathiellaceae</taxon>
        <taxon>Sneathiella</taxon>
    </lineage>
</organism>
<dbReference type="InterPro" id="IPR047039">
    <property type="entry name" value="AMN_phosphorylase"/>
</dbReference>
<dbReference type="EC" id="3.2.2.4" evidence="1"/>
<evidence type="ECO:0000259" key="2">
    <source>
        <dbReference type="Pfam" id="PF01048"/>
    </source>
</evidence>
<feature type="domain" description="AMP nucleoside phosphorylase N-terminal" evidence="3">
    <location>
        <begin position="26"/>
        <end position="176"/>
    </location>
</feature>
<dbReference type="NCBIfam" id="TIGR01717">
    <property type="entry name" value="AMP-nucleosdse"/>
    <property type="match status" value="1"/>
</dbReference>
<dbReference type="SUPFAM" id="SSF53167">
    <property type="entry name" value="Purine and uridine phosphorylases"/>
    <property type="match status" value="1"/>
</dbReference>
<dbReference type="InterPro" id="IPR011271">
    <property type="entry name" value="AMP_nucleosidase"/>
</dbReference>
<sequence>MSEFLNGEDLLHGNVTDLQEFTDENAAYERIKALYEENAAKVKTRFSAFEAGDKTSPAEPAYYPYLGLTVDSTDINRTGKRSYGKIDAAGTFGTTLTQPELFESYYKEQIRLILKNHQRPVYVGLSMRQMPLPFVIEAASSDVSANDMPALQSIFTMPELANINDSIANGTNVPINGTPRPLSLFSAERVDYSLARLAHYTGTVPEHFQRFVLFTNYQRYVDEFIDYGKKQVLDGKEYRAFVEPGNVVTPNPNLTDDPASGVAPTHLPQMPAYHLVADRHMGITLVNIGVGPANAKTITDHVAVLRPHCWLMVGHCGGLRHTQRLGDFVLAHAYVREDHVLDEDIHPSVPLPAIAEIQVALTTAVARASDGISTTADIKEHFRTGTVYTTDDRDWELRHKELAIRFNQTRAIAVDMESATIAANGFRFRVPYGTLLCVSDKPIHGEIKLPGMANKFYEGRTAKHLHIGIDTLQQLRLQGVESLHSRKLRSFDEPAFR</sequence>
<comment type="similarity">
    <text evidence="1">Belongs to the AMP nucleosidase family.</text>
</comment>
<dbReference type="Pfam" id="PF10423">
    <property type="entry name" value="AMNp_N"/>
    <property type="match status" value="1"/>
</dbReference>
<gene>
    <name evidence="1" type="primary">amn</name>
    <name evidence="4" type="ORF">GQE98_03635</name>
</gene>
<accession>A0A6L8W5R3</accession>
<dbReference type="Gene3D" id="3.40.50.1580">
    <property type="entry name" value="Nucleoside phosphorylase domain"/>
    <property type="match status" value="1"/>
</dbReference>
<dbReference type="Gene3D" id="3.30.1730.10">
    <property type="entry name" value="AMP nucleoside phosphorylase, N-terminal domain"/>
    <property type="match status" value="1"/>
</dbReference>
<evidence type="ECO:0000313" key="5">
    <source>
        <dbReference type="Proteomes" id="UP000476030"/>
    </source>
</evidence>
<dbReference type="PANTHER" id="PTHR43691:SF6">
    <property type="entry name" value="AMP NUCLEOSIDASE"/>
    <property type="match status" value="1"/>
</dbReference>
<dbReference type="GO" id="GO:0044209">
    <property type="term" value="P:AMP salvage"/>
    <property type="evidence" value="ECO:0007669"/>
    <property type="project" value="InterPro"/>
</dbReference>
<keyword evidence="1 4" id="KW-0378">Hydrolase</keyword>
<proteinExistence type="inferred from homology"/>
<comment type="function">
    <text evidence="1">Catalyzes the hydrolysis of the N-glycosidic bond of AMP to form adenine and ribose 5-phosphate. Involved in regulation of AMP concentrations.</text>
</comment>
<name>A0A6L8W5R3_9PROT</name>
<comment type="caution">
    <text evidence="4">The sequence shown here is derived from an EMBL/GenBank/DDBJ whole genome shotgun (WGS) entry which is preliminary data.</text>
</comment>
<keyword evidence="4" id="KW-0326">Glycosidase</keyword>
<evidence type="ECO:0000259" key="3">
    <source>
        <dbReference type="Pfam" id="PF10423"/>
    </source>
</evidence>
<dbReference type="GO" id="GO:0005829">
    <property type="term" value="C:cytosol"/>
    <property type="evidence" value="ECO:0007669"/>
    <property type="project" value="TreeGrafter"/>
</dbReference>
<evidence type="ECO:0000256" key="1">
    <source>
        <dbReference type="HAMAP-Rule" id="MF_01932"/>
    </source>
</evidence>
<dbReference type="PANTHER" id="PTHR43691">
    <property type="entry name" value="URIDINE PHOSPHORYLASE"/>
    <property type="match status" value="1"/>
</dbReference>
<dbReference type="InterPro" id="IPR037109">
    <property type="entry name" value="AMP_N_sf"/>
</dbReference>
<keyword evidence="5" id="KW-1185">Reference proteome</keyword>
<reference evidence="4 5" key="1">
    <citation type="submission" date="2019-12" db="EMBL/GenBank/DDBJ databases">
        <title>Snethiella sp. nov. sp. isolated from sea sand.</title>
        <authorList>
            <person name="Kim J."/>
            <person name="Jeong S.E."/>
            <person name="Jung H.S."/>
            <person name="Jeon C.O."/>
        </authorList>
    </citation>
    <scope>NUCLEOTIDE SEQUENCE [LARGE SCALE GENOMIC DNA]</scope>
    <source>
        <strain evidence="4 5">DP05</strain>
    </source>
</reference>
<evidence type="ECO:0000313" key="4">
    <source>
        <dbReference type="EMBL" id="MZR29720.1"/>
    </source>
</evidence>
<dbReference type="EMBL" id="WTUW01000001">
    <property type="protein sequence ID" value="MZR29720.1"/>
    <property type="molecule type" value="Genomic_DNA"/>
</dbReference>
<dbReference type="CDD" id="cd17762">
    <property type="entry name" value="AMN"/>
    <property type="match status" value="1"/>
</dbReference>
<dbReference type="InterPro" id="IPR018953">
    <property type="entry name" value="AMP_nucleoside_Pase_N"/>
</dbReference>
<dbReference type="NCBIfam" id="NF006142">
    <property type="entry name" value="PRK08292.1"/>
    <property type="match status" value="1"/>
</dbReference>
<dbReference type="RefSeq" id="WP_161314189.1">
    <property type="nucleotide sequence ID" value="NZ_WTUW01000001.1"/>
</dbReference>
<dbReference type="InterPro" id="IPR035994">
    <property type="entry name" value="Nucleoside_phosphorylase_sf"/>
</dbReference>
<dbReference type="GO" id="GO:0009116">
    <property type="term" value="P:nucleoside metabolic process"/>
    <property type="evidence" value="ECO:0007669"/>
    <property type="project" value="InterPro"/>
</dbReference>
<protein>
    <recommendedName>
        <fullName evidence="1">AMP nucleosidase</fullName>
        <ecNumber evidence="1">3.2.2.4</ecNumber>
    </recommendedName>
</protein>
<dbReference type="Proteomes" id="UP000476030">
    <property type="component" value="Unassembled WGS sequence"/>
</dbReference>
<comment type="catalytic activity">
    <reaction evidence="1">
        <text>AMP + H2O = D-ribose 5-phosphate + adenine</text>
        <dbReference type="Rhea" id="RHEA:20129"/>
        <dbReference type="ChEBI" id="CHEBI:15377"/>
        <dbReference type="ChEBI" id="CHEBI:16708"/>
        <dbReference type="ChEBI" id="CHEBI:78346"/>
        <dbReference type="ChEBI" id="CHEBI:456215"/>
        <dbReference type="EC" id="3.2.2.4"/>
    </reaction>
</comment>
<dbReference type="Pfam" id="PF01048">
    <property type="entry name" value="PNP_UDP_1"/>
    <property type="match status" value="1"/>
</dbReference>
<dbReference type="HAMAP" id="MF_01932">
    <property type="entry name" value="AMP_nucleosidase"/>
    <property type="match status" value="1"/>
</dbReference>
<dbReference type="AlphaFoldDB" id="A0A6L8W5R3"/>
<dbReference type="GO" id="GO:0008714">
    <property type="term" value="F:AMP nucleosidase activity"/>
    <property type="evidence" value="ECO:0007669"/>
    <property type="project" value="UniProtKB-UniRule"/>
</dbReference>